<dbReference type="Proteomes" id="UP000382436">
    <property type="component" value="Unassembled WGS sequence"/>
</dbReference>
<dbReference type="SUPFAM" id="SSF51366">
    <property type="entry name" value="Ribulose-phoshate binding barrel"/>
    <property type="match status" value="1"/>
</dbReference>
<dbReference type="Proteomes" id="UP000409545">
    <property type="component" value="Unassembled WGS sequence"/>
</dbReference>
<dbReference type="GO" id="GO:0005829">
    <property type="term" value="C:cytosol"/>
    <property type="evidence" value="ECO:0007669"/>
    <property type="project" value="TreeGrafter"/>
</dbReference>
<evidence type="ECO:0000313" key="11">
    <source>
        <dbReference type="EMBL" id="EAJ1076159.1"/>
    </source>
</evidence>
<feature type="active site" description="Proton acceptor" evidence="8">
    <location>
        <position position="54"/>
    </location>
</feature>
<comment type="subunit">
    <text evidence="2 8">Tetramer of two alpha and two beta chains.</text>
</comment>
<gene>
    <name evidence="8" type="primary">trpA</name>
    <name evidence="15" type="ORF">B9Q54_01550</name>
    <name evidence="11" type="ORF">BU953_00730</name>
    <name evidence="12" type="ORF">BZ274_04265</name>
    <name evidence="14" type="ORF">C6T04_02945</name>
    <name evidence="13" type="ORF">CJD00_02010</name>
    <name evidence="16" type="ORF">DSX26_04880</name>
    <name evidence="17" type="ORF">DYF97_00750</name>
    <name evidence="18" type="ORF">DYU70_05350</name>
    <name evidence="10" type="ORF">ES716_01430</name>
</gene>
<dbReference type="GO" id="GO:0004834">
    <property type="term" value="F:tryptophan synthase activity"/>
    <property type="evidence" value="ECO:0007669"/>
    <property type="project" value="UniProtKB-UniRule"/>
</dbReference>
<dbReference type="PANTHER" id="PTHR43406">
    <property type="entry name" value="TRYPTOPHAN SYNTHASE, ALPHA CHAIN"/>
    <property type="match status" value="1"/>
</dbReference>
<reference evidence="24 26" key="2">
    <citation type="submission" date="2018-05" db="EMBL/GenBank/DDBJ databases">
        <authorList>
            <consortium name="NARMS: The National Antimicrobial Resistance Monitoring System"/>
        </authorList>
    </citation>
    <scope>NUCLEOTIDE SEQUENCE [LARGE SCALE GENOMIC DNA]</scope>
    <source>
        <strain evidence="18 25">CVM N17C171</strain>
        <strain evidence="16 20">CVM N17C548</strain>
        <strain evidence="14 22">FSIS11807978</strain>
        <strain evidence="17 19">FSIS11812579</strain>
        <strain evidence="11 26">FSIS1609200</strain>
        <strain evidence="15 24">FSIS1711007</strain>
    </source>
</reference>
<comment type="caution">
    <text evidence="13">The sequence shown here is derived from an EMBL/GenBank/DDBJ whole genome shotgun (WGS) entry which is preliminary data.</text>
</comment>
<evidence type="ECO:0000313" key="19">
    <source>
        <dbReference type="Proteomes" id="UP000333665"/>
    </source>
</evidence>
<evidence type="ECO:0000256" key="7">
    <source>
        <dbReference type="ARBA" id="ARBA00049047"/>
    </source>
</evidence>
<keyword evidence="5 8" id="KW-0057">Aromatic amino acid biosynthesis</keyword>
<evidence type="ECO:0000256" key="3">
    <source>
        <dbReference type="ARBA" id="ARBA00022605"/>
    </source>
</evidence>
<dbReference type="InterPro" id="IPR013785">
    <property type="entry name" value="Aldolase_TIM"/>
</dbReference>
<dbReference type="Pfam" id="PF00290">
    <property type="entry name" value="Trp_syntA"/>
    <property type="match status" value="1"/>
</dbReference>
<comment type="similarity">
    <text evidence="8 9">Belongs to the TrpA family.</text>
</comment>
<evidence type="ECO:0000313" key="18">
    <source>
        <dbReference type="EMBL" id="EAL9204585.1"/>
    </source>
</evidence>
<keyword evidence="4 8" id="KW-0822">Tryptophan biosynthesis</keyword>
<dbReference type="InterPro" id="IPR018204">
    <property type="entry name" value="Trp_synthase_alpha_AS"/>
</dbReference>
<feature type="active site" description="Proton acceptor" evidence="8">
    <location>
        <position position="43"/>
    </location>
</feature>
<dbReference type="Gene3D" id="3.20.20.70">
    <property type="entry name" value="Aldolase class I"/>
    <property type="match status" value="1"/>
</dbReference>
<accession>A0A1B3XBM9</accession>
<evidence type="ECO:0000313" key="22">
    <source>
        <dbReference type="Proteomes" id="UP000365807"/>
    </source>
</evidence>
<dbReference type="GeneID" id="66544648"/>
<evidence type="ECO:0000256" key="9">
    <source>
        <dbReference type="RuleBase" id="RU003662"/>
    </source>
</evidence>
<evidence type="ECO:0000256" key="5">
    <source>
        <dbReference type="ARBA" id="ARBA00023141"/>
    </source>
</evidence>
<dbReference type="EMBL" id="AABKAB010000002">
    <property type="protein sequence ID" value="EAH8156611.1"/>
    <property type="molecule type" value="Genomic_DNA"/>
</dbReference>
<dbReference type="CDD" id="cd04724">
    <property type="entry name" value="Tryptophan_synthase_alpha"/>
    <property type="match status" value="1"/>
</dbReference>
<comment type="pathway">
    <text evidence="1 8">Amino-acid biosynthesis; L-tryptophan biosynthesis; L-tryptophan from chorismate: step 5/5.</text>
</comment>
<dbReference type="EMBL" id="AACQHW010000004">
    <property type="protein sequence ID" value="EAL6850801.1"/>
    <property type="molecule type" value="Genomic_DNA"/>
</dbReference>
<evidence type="ECO:0000313" key="27">
    <source>
        <dbReference type="Proteomes" id="UP000576616"/>
    </source>
</evidence>
<evidence type="ECO:0000313" key="13">
    <source>
        <dbReference type="EMBL" id="EAK1509059.1"/>
    </source>
</evidence>
<dbReference type="HAMAP" id="MF_00131">
    <property type="entry name" value="Trp_synth_alpha"/>
    <property type="match status" value="1"/>
</dbReference>
<evidence type="ECO:0000313" key="20">
    <source>
        <dbReference type="Proteomes" id="UP000352088"/>
    </source>
</evidence>
<evidence type="ECO:0000313" key="16">
    <source>
        <dbReference type="EMBL" id="EAL6850801.1"/>
    </source>
</evidence>
<dbReference type="Proteomes" id="UP000352088">
    <property type="component" value="Unassembled WGS sequence"/>
</dbReference>
<keyword evidence="6 8" id="KW-0456">Lyase</keyword>
<dbReference type="EMBL" id="AACRQU010000001">
    <property type="protein sequence ID" value="EAL8415954.1"/>
    <property type="molecule type" value="Genomic_DNA"/>
</dbReference>
<reference evidence="10 27" key="3">
    <citation type="submission" date="2019-01" db="EMBL/GenBank/DDBJ databases">
        <authorList>
            <consortium name="PulseNet: The National Subtyping Network for Foodborne Disease Surveillance"/>
            <person name="Tarr C.L."/>
            <person name="Trees E."/>
            <person name="Katz L.S."/>
            <person name="Carleton-Romer H.A."/>
            <person name="Stroika S."/>
            <person name="Kucerova Z."/>
            <person name="Roache K.F."/>
            <person name="Sabol A.L."/>
            <person name="Besser J."/>
            <person name="Gerner-Smidt P."/>
        </authorList>
    </citation>
    <scope>NUCLEOTIDE SEQUENCE [LARGE SCALE GENOMIC DNA]</scope>
    <source>
        <strain evidence="12 23">PNUSAC001435</strain>
        <strain evidence="10 27">PNUSAC007828</strain>
    </source>
</reference>
<dbReference type="InterPro" id="IPR002028">
    <property type="entry name" value="Trp_synthase_suA"/>
</dbReference>
<evidence type="ECO:0000313" key="21">
    <source>
        <dbReference type="Proteomes" id="UP000361993"/>
    </source>
</evidence>
<evidence type="ECO:0000313" key="15">
    <source>
        <dbReference type="EMBL" id="EAK5102963.1"/>
    </source>
</evidence>
<dbReference type="AlphaFoldDB" id="A0A1B3XBM9"/>
<dbReference type="STRING" id="195.ATE51_03514"/>
<dbReference type="KEGG" id="ccof:VC76_01845"/>
<dbReference type="Proteomes" id="UP000557830">
    <property type="component" value="Unassembled WGS sequence"/>
</dbReference>
<dbReference type="Proteomes" id="UP000411403">
    <property type="component" value="Unassembled WGS sequence"/>
</dbReference>
<dbReference type="PANTHER" id="PTHR43406:SF1">
    <property type="entry name" value="TRYPTOPHAN SYNTHASE ALPHA CHAIN, CHLOROPLASTIC"/>
    <property type="match status" value="1"/>
</dbReference>
<evidence type="ECO:0000313" key="14">
    <source>
        <dbReference type="EMBL" id="EAK4357888.1"/>
    </source>
</evidence>
<evidence type="ECO:0000256" key="8">
    <source>
        <dbReference type="HAMAP-Rule" id="MF_00131"/>
    </source>
</evidence>
<evidence type="ECO:0000256" key="4">
    <source>
        <dbReference type="ARBA" id="ARBA00022822"/>
    </source>
</evidence>
<dbReference type="OrthoDB" id="9804578at2"/>
<dbReference type="EMBL" id="AACGUZ010000002">
    <property type="protein sequence ID" value="EAK5102963.1"/>
    <property type="molecule type" value="Genomic_DNA"/>
</dbReference>
<evidence type="ECO:0000313" key="23">
    <source>
        <dbReference type="Proteomes" id="UP000382436"/>
    </source>
</evidence>
<dbReference type="EMBL" id="AACDUL010000002">
    <property type="protein sequence ID" value="EAK1509059.1"/>
    <property type="molecule type" value="Genomic_DNA"/>
</dbReference>
<evidence type="ECO:0000313" key="12">
    <source>
        <dbReference type="EMBL" id="EAJ9197394.1"/>
    </source>
</evidence>
<dbReference type="UniPathway" id="UPA00035">
    <property type="reaction ID" value="UER00044"/>
</dbReference>
<evidence type="ECO:0000313" key="17">
    <source>
        <dbReference type="EMBL" id="EAL8415954.1"/>
    </source>
</evidence>
<name>A0A1B3XBM9_CAMCO</name>
<evidence type="ECO:0000313" key="24">
    <source>
        <dbReference type="Proteomes" id="UP000409545"/>
    </source>
</evidence>
<dbReference type="EMBL" id="AACGFG010000003">
    <property type="protein sequence ID" value="EAK4357888.1"/>
    <property type="molecule type" value="Genomic_DNA"/>
</dbReference>
<dbReference type="Proteomes" id="UP000576616">
    <property type="component" value="Unassembled WGS sequence"/>
</dbReference>
<dbReference type="Proteomes" id="UP000333665">
    <property type="component" value="Unassembled WGS sequence"/>
</dbReference>
<dbReference type="InterPro" id="IPR011060">
    <property type="entry name" value="RibuloseP-bd_barrel"/>
</dbReference>
<dbReference type="PROSITE" id="PS00167">
    <property type="entry name" value="TRP_SYNTHASE_ALPHA"/>
    <property type="match status" value="1"/>
</dbReference>
<evidence type="ECO:0000313" key="10">
    <source>
        <dbReference type="EMBL" id="EAH8156611.1"/>
    </source>
</evidence>
<reference evidence="13 21" key="1">
    <citation type="submission" date="2018-05" db="EMBL/GenBank/DDBJ databases">
        <authorList>
            <consortium name="GenomeTrakr network: Whole genome sequencing for foodborne pathogen traceback"/>
        </authorList>
    </citation>
    <scope>NUCLEOTIDE SEQUENCE [LARGE SCALE GENOMIC DNA]</scope>
    <source>
        <strain evidence="13 21">NC_C6016</strain>
    </source>
</reference>
<dbReference type="EMBL" id="AACBVJ010000007">
    <property type="protein sequence ID" value="EAJ9197394.1"/>
    <property type="molecule type" value="Genomic_DNA"/>
</dbReference>
<evidence type="ECO:0000256" key="6">
    <source>
        <dbReference type="ARBA" id="ARBA00023239"/>
    </source>
</evidence>
<dbReference type="RefSeq" id="WP_002778239.1">
    <property type="nucleotide sequence ID" value="NZ_AANHVQ020000005.1"/>
</dbReference>
<dbReference type="Proteomes" id="UP000365807">
    <property type="component" value="Unassembled WGS sequence"/>
</dbReference>
<evidence type="ECO:0000256" key="2">
    <source>
        <dbReference type="ARBA" id="ARBA00011270"/>
    </source>
</evidence>
<keyword evidence="3 8" id="KW-0028">Amino-acid biosynthesis</keyword>
<proteinExistence type="inferred from homology"/>
<evidence type="ECO:0000313" key="25">
    <source>
        <dbReference type="Proteomes" id="UP000411403"/>
    </source>
</evidence>
<comment type="catalytic activity">
    <reaction evidence="7 8">
        <text>(1S,2R)-1-C-(indol-3-yl)glycerol 3-phosphate + L-serine = D-glyceraldehyde 3-phosphate + L-tryptophan + H2O</text>
        <dbReference type="Rhea" id="RHEA:10532"/>
        <dbReference type="ChEBI" id="CHEBI:15377"/>
        <dbReference type="ChEBI" id="CHEBI:33384"/>
        <dbReference type="ChEBI" id="CHEBI:57912"/>
        <dbReference type="ChEBI" id="CHEBI:58866"/>
        <dbReference type="ChEBI" id="CHEBI:59776"/>
        <dbReference type="EC" id="4.2.1.20"/>
    </reaction>
</comment>
<dbReference type="EMBL" id="AACSIE010000004">
    <property type="protein sequence ID" value="EAL9204585.1"/>
    <property type="molecule type" value="Genomic_DNA"/>
</dbReference>
<organism evidence="13 21">
    <name type="scientific">Campylobacter coli</name>
    <dbReference type="NCBI Taxonomy" id="195"/>
    <lineage>
        <taxon>Bacteria</taxon>
        <taxon>Pseudomonadati</taxon>
        <taxon>Campylobacterota</taxon>
        <taxon>Epsilonproteobacteria</taxon>
        <taxon>Campylobacterales</taxon>
        <taxon>Campylobacteraceae</taxon>
        <taxon>Campylobacter</taxon>
    </lineage>
</organism>
<dbReference type="NCBIfam" id="TIGR00262">
    <property type="entry name" value="trpA"/>
    <property type="match status" value="1"/>
</dbReference>
<sequence length="249" mass="27861">MVDFTKFYKDKANVAYMVLGYPNLKISEEFLKRLDESSIDVLELGIAYSDPIADGEIIANAAKIALEQGADIHKIFELLAKIKTKKALVFMVYYNLIFSYGLENFVKKAKALGISALIVPELSYEESKPLYKECQKYDIALITLVSITTPKERVKELVKNAKGFIYLLASVGITGGQSADNKLLQEKIQEIRSFTQLPIYVGFGVKNNTDVRNMRKLADGVIVGTNIVKLFASNDVNQILKGVEEIFEK</sequence>
<dbReference type="EMBL" id="AABUYW010000001">
    <property type="protein sequence ID" value="EAJ1076159.1"/>
    <property type="molecule type" value="Genomic_DNA"/>
</dbReference>
<protein>
    <recommendedName>
        <fullName evidence="8">Tryptophan synthase alpha chain</fullName>
        <ecNumber evidence="8">4.2.1.20</ecNumber>
    </recommendedName>
</protein>
<evidence type="ECO:0000313" key="26">
    <source>
        <dbReference type="Proteomes" id="UP000557830"/>
    </source>
</evidence>
<comment type="function">
    <text evidence="8">The alpha subunit is responsible for the aldol cleavage of indoleglycerol phosphate to indole and glyceraldehyde 3-phosphate.</text>
</comment>
<evidence type="ECO:0000256" key="1">
    <source>
        <dbReference type="ARBA" id="ARBA00004733"/>
    </source>
</evidence>
<dbReference type="EC" id="4.2.1.20" evidence="8"/>
<dbReference type="Proteomes" id="UP000361993">
    <property type="component" value="Unassembled WGS sequence"/>
</dbReference>